<dbReference type="InterPro" id="IPR003004">
    <property type="entry name" value="GspF/PilC"/>
</dbReference>
<evidence type="ECO:0000313" key="9">
    <source>
        <dbReference type="EMBL" id="MET1492033.1"/>
    </source>
</evidence>
<feature type="transmembrane region" description="Helical" evidence="7">
    <location>
        <begin position="222"/>
        <end position="244"/>
    </location>
</feature>
<keyword evidence="4 7" id="KW-0812">Transmembrane</keyword>
<keyword evidence="6 7" id="KW-0472">Membrane</keyword>
<dbReference type="Gene3D" id="1.20.81.30">
    <property type="entry name" value="Type II secretion system (T2SS), domain F"/>
    <property type="match status" value="2"/>
</dbReference>
<evidence type="ECO:0000256" key="7">
    <source>
        <dbReference type="SAM" id="Phobius"/>
    </source>
</evidence>
<comment type="caution">
    <text evidence="9">The sequence shown here is derived from an EMBL/GenBank/DDBJ whole genome shotgun (WGS) entry which is preliminary data.</text>
</comment>
<evidence type="ECO:0000256" key="2">
    <source>
        <dbReference type="ARBA" id="ARBA00005745"/>
    </source>
</evidence>
<evidence type="ECO:0000259" key="8">
    <source>
        <dbReference type="Pfam" id="PF00482"/>
    </source>
</evidence>
<feature type="domain" description="Type II secretion system protein GspF" evidence="8">
    <location>
        <begin position="70"/>
        <end position="192"/>
    </location>
</feature>
<gene>
    <name evidence="9" type="ORF">ABVT11_19490</name>
</gene>
<keyword evidence="3" id="KW-1003">Cell membrane</keyword>
<evidence type="ECO:0000256" key="1">
    <source>
        <dbReference type="ARBA" id="ARBA00004651"/>
    </source>
</evidence>
<evidence type="ECO:0000313" key="10">
    <source>
        <dbReference type="Proteomes" id="UP001548590"/>
    </source>
</evidence>
<dbReference type="InterPro" id="IPR018076">
    <property type="entry name" value="T2SS_GspF_dom"/>
</dbReference>
<dbReference type="PANTHER" id="PTHR30012:SF4">
    <property type="entry name" value="MSHA BIOGENESIS PROTEIN MSHG"/>
    <property type="match status" value="1"/>
</dbReference>
<evidence type="ECO:0000256" key="4">
    <source>
        <dbReference type="ARBA" id="ARBA00022692"/>
    </source>
</evidence>
<feature type="domain" description="Type II secretion system protein GspF" evidence="8">
    <location>
        <begin position="272"/>
        <end position="394"/>
    </location>
</feature>
<dbReference type="Pfam" id="PF00482">
    <property type="entry name" value="T2SSF"/>
    <property type="match status" value="2"/>
</dbReference>
<dbReference type="PANTHER" id="PTHR30012">
    <property type="entry name" value="GENERAL SECRETION PATHWAY PROTEIN"/>
    <property type="match status" value="1"/>
</dbReference>
<dbReference type="Proteomes" id="UP001548590">
    <property type="component" value="Unassembled WGS sequence"/>
</dbReference>
<feature type="transmembrane region" description="Helical" evidence="7">
    <location>
        <begin position="375"/>
        <end position="396"/>
    </location>
</feature>
<sequence length="406" mass="44607">MKKYAYRGRDSQGGLVQGIIDAADDSAAADILLSRGITPVDLSPDHSGGNVLRVLSRRGRPVSDEDIMFFSRQMHTLLKAGVPILQALAGLRESATNPAFSDVIGRLRDSLDAGREFSAALAETGAFGNFYIQMVRVGEATGQLDRIFMTLFGHMRFEKEMRTRIKSAMRYPTFVVIALTAAMCVINWLVIPAFARVFKSFNAQLPLMTRVLITVSDFFVNYWWMVLLIAVALVLGIRSLLASAGGRMWWDRYKLGLPIVGSTIRKATLARFARSFSLTLSSGLPVLQAFAVVSQVVDNTFISARIDAMRTGVERGESILRVAAASRIFTPVVLQMIAVGEESGSIDDLLMEVAGMYEREVDYEIETLSARIEPILIVCLGAMVLVLALGIFLPIWDLSSAMLGKH</sequence>
<feature type="transmembrane region" description="Helical" evidence="7">
    <location>
        <begin position="171"/>
        <end position="191"/>
    </location>
</feature>
<keyword evidence="5 7" id="KW-1133">Transmembrane helix</keyword>
<keyword evidence="10" id="KW-1185">Reference proteome</keyword>
<proteinExistence type="inferred from homology"/>
<comment type="similarity">
    <text evidence="2">Belongs to the GSP F family.</text>
</comment>
<accession>A0ABV2CVV5</accession>
<evidence type="ECO:0000256" key="5">
    <source>
        <dbReference type="ARBA" id="ARBA00022989"/>
    </source>
</evidence>
<dbReference type="InterPro" id="IPR042094">
    <property type="entry name" value="T2SS_GspF_sf"/>
</dbReference>
<reference evidence="9 10" key="1">
    <citation type="submission" date="2024-07" db="EMBL/GenBank/DDBJ databases">
        <title>Uliginosibacterium paludis KCTC:42655.</title>
        <authorList>
            <person name="Kim M.K."/>
        </authorList>
    </citation>
    <scope>NUCLEOTIDE SEQUENCE [LARGE SCALE GENOMIC DNA]</scope>
    <source>
        <strain evidence="9 10">KCTC 42655</strain>
    </source>
</reference>
<dbReference type="PRINTS" id="PR00812">
    <property type="entry name" value="BCTERIALGSPF"/>
</dbReference>
<organism evidence="9 10">
    <name type="scientific">Uliginosibacterium paludis</name>
    <dbReference type="NCBI Taxonomy" id="1615952"/>
    <lineage>
        <taxon>Bacteria</taxon>
        <taxon>Pseudomonadati</taxon>
        <taxon>Pseudomonadota</taxon>
        <taxon>Betaproteobacteria</taxon>
        <taxon>Rhodocyclales</taxon>
        <taxon>Zoogloeaceae</taxon>
        <taxon>Uliginosibacterium</taxon>
    </lineage>
</organism>
<evidence type="ECO:0000256" key="6">
    <source>
        <dbReference type="ARBA" id="ARBA00023136"/>
    </source>
</evidence>
<name>A0ABV2CVV5_9RHOO</name>
<dbReference type="EMBL" id="JBEWLZ010000019">
    <property type="protein sequence ID" value="MET1492033.1"/>
    <property type="molecule type" value="Genomic_DNA"/>
</dbReference>
<evidence type="ECO:0000256" key="3">
    <source>
        <dbReference type="ARBA" id="ARBA00022475"/>
    </source>
</evidence>
<dbReference type="RefSeq" id="WP_345923007.1">
    <property type="nucleotide sequence ID" value="NZ_JBDIVF010000001.1"/>
</dbReference>
<protein>
    <submittedName>
        <fullName evidence="9">Type II secretion system F family protein</fullName>
    </submittedName>
</protein>
<comment type="subcellular location">
    <subcellularLocation>
        <location evidence="1">Cell membrane</location>
        <topology evidence="1">Multi-pass membrane protein</topology>
    </subcellularLocation>
</comment>